<dbReference type="PROSITE" id="PS51158">
    <property type="entry name" value="ALPHA_KINASE"/>
    <property type="match status" value="1"/>
</dbReference>
<dbReference type="InterPro" id="IPR011009">
    <property type="entry name" value="Kinase-like_dom_sf"/>
</dbReference>
<evidence type="ECO:0000313" key="7">
    <source>
        <dbReference type="Proteomes" id="UP001146793"/>
    </source>
</evidence>
<feature type="compositionally biased region" description="Low complexity" evidence="4">
    <location>
        <begin position="131"/>
        <end position="195"/>
    </location>
</feature>
<feature type="region of interest" description="Disordered" evidence="4">
    <location>
        <begin position="767"/>
        <end position="824"/>
    </location>
</feature>
<feature type="compositionally biased region" description="Polar residues" evidence="4">
    <location>
        <begin position="1"/>
        <end position="14"/>
    </location>
</feature>
<feature type="domain" description="Alpha-type protein kinase" evidence="5">
    <location>
        <begin position="459"/>
        <end position="680"/>
    </location>
</feature>
<evidence type="ECO:0000313" key="6">
    <source>
        <dbReference type="EMBL" id="KAJ3452362.1"/>
    </source>
</evidence>
<reference evidence="6" key="1">
    <citation type="submission" date="2022-08" db="EMBL/GenBank/DDBJ databases">
        <title>Novel sulphate-reducing endosymbionts in the free-living metamonad Anaeramoeba.</title>
        <authorList>
            <person name="Jerlstrom-Hultqvist J."/>
            <person name="Cepicka I."/>
            <person name="Gallot-Lavallee L."/>
            <person name="Salas-Leiva D."/>
            <person name="Curtis B.A."/>
            <person name="Zahonova K."/>
            <person name="Pipaliya S."/>
            <person name="Dacks J."/>
            <person name="Roger A.J."/>
        </authorList>
    </citation>
    <scope>NUCLEOTIDE SEQUENCE</scope>
    <source>
        <strain evidence="6">Busselton2</strain>
    </source>
</reference>
<dbReference type="EMBL" id="JANTQA010000008">
    <property type="protein sequence ID" value="KAJ3452362.1"/>
    <property type="molecule type" value="Genomic_DNA"/>
</dbReference>
<protein>
    <submittedName>
        <fullName evidence="6">N-acetyltransferase eco</fullName>
    </submittedName>
</protein>
<dbReference type="GO" id="GO:0005524">
    <property type="term" value="F:ATP binding"/>
    <property type="evidence" value="ECO:0007669"/>
    <property type="project" value="InterPro"/>
</dbReference>
<proteinExistence type="predicted"/>
<evidence type="ECO:0000256" key="4">
    <source>
        <dbReference type="SAM" id="MobiDB-lite"/>
    </source>
</evidence>
<dbReference type="Gene3D" id="3.20.200.10">
    <property type="entry name" value="MHCK/EF2 kinase"/>
    <property type="match status" value="1"/>
</dbReference>
<name>A0AAV8AHN3_9EUKA</name>
<keyword evidence="1" id="KW-0723">Serine/threonine-protein kinase</keyword>
<feature type="compositionally biased region" description="Polar residues" evidence="4">
    <location>
        <begin position="38"/>
        <end position="47"/>
    </location>
</feature>
<dbReference type="SUPFAM" id="SSF56112">
    <property type="entry name" value="Protein kinase-like (PK-like)"/>
    <property type="match status" value="1"/>
</dbReference>
<evidence type="ECO:0000256" key="1">
    <source>
        <dbReference type="ARBA" id="ARBA00022527"/>
    </source>
</evidence>
<feature type="compositionally biased region" description="Low complexity" evidence="4">
    <location>
        <begin position="111"/>
        <end position="121"/>
    </location>
</feature>
<feature type="compositionally biased region" description="Basic residues" evidence="4">
    <location>
        <begin position="200"/>
        <end position="215"/>
    </location>
</feature>
<comment type="caution">
    <text evidence="6">The sequence shown here is derived from an EMBL/GenBank/DDBJ whole genome shotgun (WGS) entry which is preliminary data.</text>
</comment>
<feature type="compositionally biased region" description="Low complexity" evidence="4">
    <location>
        <begin position="62"/>
        <end position="89"/>
    </location>
</feature>
<dbReference type="Proteomes" id="UP001146793">
    <property type="component" value="Unassembled WGS sequence"/>
</dbReference>
<accession>A0AAV8AHN3</accession>
<gene>
    <name evidence="6" type="ORF">M0812_04128</name>
</gene>
<sequence>MSENLWVHQKSTSEGPKLSEPFDIQSKISVDSEDTSHESNYANLVSKTRSDTKIATMKKRSLSSSSETHSSSHFSTNESETNNNSYSYEASDRSRDHNYWTETSNSENIASMSTSSSGSSESTKKQRTKKTSSSSLSFSSTTSLTPSDTSTYSSTSSDTSTNSSTPSDSSASISTSNSNSNSDSDSTSTSSSSSSEPNKKKVKQKKPYQKKKKKTKKNLNIMLLLGLNNGKESLQLLDKTLDLIGELSKRTNFPNLVFKVGFISYYLPEKKDIFRYDPEPPSSDFEFIKQKVRYVKDKMQKDEGHYQKLPINFFNALEWIMQETKENSNNMIIHLLPHNPITQTKDLELESLLEDYSYQKQRLNNTILKLIDKSVKIYYLTKKTETCLNDPWEMIKKYSGKLWINQKTEYFQGTESNIFKPIIKFLTNFNKPEIHIETNNINESYRLKILKYRKKRYWFRAIKAELWIMDQRIKVRKLILNDLIETNYKPKIQHFKFLRDDPIIHKDRSEHKMKAINSNQTFTATFFHDKSINGAQTKCLNNCKNQLLASKLANQFNAKKTYCSIQFTEKILCELDKKFPKNFRYCYLMRDTKKKIIEFDDTFITEESTTSYSTLSAFSHYVYQETHGKILLSSFKGFLDKETFILTDLVVYKKGSQKYLDFKREHHCSNTCKQLKLKILKNKNFNNPFFGGTATWFDYRILCSTRFCNHRITIDRHIFKVQTKYYCKQCNKLKTYEGRKRKTRVKAKLKRKVIRKMKLKKKLKREKYILKKQKKRGRTKRHKKPKQQKKPKKLKKLKKHKQRPRDPKKVKRHKEKKRKHSKRK</sequence>
<dbReference type="Pfam" id="PF02816">
    <property type="entry name" value="Alpha_kinase"/>
    <property type="match status" value="1"/>
</dbReference>
<organism evidence="6 7">
    <name type="scientific">Anaeramoeba flamelloides</name>
    <dbReference type="NCBI Taxonomy" id="1746091"/>
    <lineage>
        <taxon>Eukaryota</taxon>
        <taxon>Metamonada</taxon>
        <taxon>Anaeramoebidae</taxon>
        <taxon>Anaeramoeba</taxon>
    </lineage>
</organism>
<feature type="compositionally biased region" description="Polar residues" evidence="4">
    <location>
        <begin position="100"/>
        <end position="110"/>
    </location>
</feature>
<feature type="compositionally biased region" description="Basic and acidic residues" evidence="4">
    <location>
        <begin position="90"/>
        <end position="99"/>
    </location>
</feature>
<evidence type="ECO:0000256" key="3">
    <source>
        <dbReference type="ARBA" id="ARBA00022777"/>
    </source>
</evidence>
<dbReference type="InterPro" id="IPR004166">
    <property type="entry name" value="a-kinase_dom"/>
</dbReference>
<evidence type="ECO:0000259" key="5">
    <source>
        <dbReference type="PROSITE" id="PS51158"/>
    </source>
</evidence>
<evidence type="ECO:0000256" key="2">
    <source>
        <dbReference type="ARBA" id="ARBA00022679"/>
    </source>
</evidence>
<dbReference type="GO" id="GO:0004674">
    <property type="term" value="F:protein serine/threonine kinase activity"/>
    <property type="evidence" value="ECO:0007669"/>
    <property type="project" value="UniProtKB-KW"/>
</dbReference>
<keyword evidence="2" id="KW-0808">Transferase</keyword>
<dbReference type="AlphaFoldDB" id="A0AAV8AHN3"/>
<keyword evidence="3" id="KW-0418">Kinase</keyword>
<feature type="region of interest" description="Disordered" evidence="4">
    <location>
        <begin position="1"/>
        <end position="215"/>
    </location>
</feature>